<accession>A0A1V6ZBB4</accession>
<dbReference type="PANTHER" id="PTHR13479">
    <property type="entry name" value="30S RIBOSOMAL PROTEIN S18"/>
    <property type="match status" value="1"/>
</dbReference>
<dbReference type="Gene3D" id="4.10.640.10">
    <property type="entry name" value="Ribosomal protein S18"/>
    <property type="match status" value="1"/>
</dbReference>
<gene>
    <name evidence="5" type="ORF">PENNAL_c0001G04429</name>
</gene>
<dbReference type="InterPro" id="IPR036870">
    <property type="entry name" value="Ribosomal_bS18_sf"/>
</dbReference>
<keyword evidence="3" id="KW-0687">Ribonucleoprotein</keyword>
<dbReference type="Proteomes" id="UP000191691">
    <property type="component" value="Unassembled WGS sequence"/>
</dbReference>
<dbReference type="FunFam" id="4.10.640.10:FF:000013">
    <property type="entry name" value="37S ribosomal protein S18"/>
    <property type="match status" value="1"/>
</dbReference>
<comment type="similarity">
    <text evidence="1">Belongs to the bacterial ribosomal protein bS18 family.</text>
</comment>
<evidence type="ECO:0000256" key="2">
    <source>
        <dbReference type="ARBA" id="ARBA00022980"/>
    </source>
</evidence>
<organism evidence="5 6">
    <name type="scientific">Penicillium nalgiovense</name>
    <dbReference type="NCBI Taxonomy" id="60175"/>
    <lineage>
        <taxon>Eukaryota</taxon>
        <taxon>Fungi</taxon>
        <taxon>Dikarya</taxon>
        <taxon>Ascomycota</taxon>
        <taxon>Pezizomycotina</taxon>
        <taxon>Eurotiomycetes</taxon>
        <taxon>Eurotiomycetidae</taxon>
        <taxon>Eurotiales</taxon>
        <taxon>Aspergillaceae</taxon>
        <taxon>Penicillium</taxon>
    </lineage>
</organism>
<evidence type="ECO:0000313" key="5">
    <source>
        <dbReference type="EMBL" id="OQE96774.1"/>
    </source>
</evidence>
<dbReference type="GO" id="GO:0003735">
    <property type="term" value="F:structural constituent of ribosome"/>
    <property type="evidence" value="ECO:0007669"/>
    <property type="project" value="InterPro"/>
</dbReference>
<dbReference type="PANTHER" id="PTHR13479:SF40">
    <property type="entry name" value="SMALL RIBOSOMAL SUBUNIT PROTEIN BS18M"/>
    <property type="match status" value="1"/>
</dbReference>
<sequence length="203" mass="22703">MSLNLFSSPSLLRNAVTTANVGLSLCRWSSTAAMTAFTSQRGTSSQTSQVVQRRRLPSRLKFLEDQKAQGESRALEKYQTRDFKAGDIYSPHDLSPAEMKKWGKRQNPQTDAFDALNLNPMDLYKVRIPQADGAVNFSVMSEYMTSMGRIKPRSVTGLRPVNQRKIARALRRAIGMGLMPSVHRHPEILASEMRARMEGPGGF</sequence>
<dbReference type="STRING" id="60175.A0A1V6ZBB4"/>
<dbReference type="SUPFAM" id="SSF46911">
    <property type="entry name" value="Ribosomal protein S18"/>
    <property type="match status" value="1"/>
</dbReference>
<dbReference type="OMA" id="AVMSEYV"/>
<proteinExistence type="inferred from homology"/>
<comment type="caution">
    <text evidence="5">The sequence shown here is derived from an EMBL/GenBank/DDBJ whole genome shotgun (WGS) entry which is preliminary data.</text>
</comment>
<evidence type="ECO:0000256" key="3">
    <source>
        <dbReference type="ARBA" id="ARBA00023274"/>
    </source>
</evidence>
<evidence type="ECO:0000313" key="6">
    <source>
        <dbReference type="Proteomes" id="UP000191691"/>
    </source>
</evidence>
<keyword evidence="6" id="KW-1185">Reference proteome</keyword>
<dbReference type="InterPro" id="IPR001648">
    <property type="entry name" value="Ribosomal_bS18"/>
</dbReference>
<evidence type="ECO:0000256" key="4">
    <source>
        <dbReference type="ARBA" id="ARBA00035264"/>
    </source>
</evidence>
<dbReference type="AlphaFoldDB" id="A0A1V6ZBB4"/>
<dbReference type="GO" id="GO:0070181">
    <property type="term" value="F:small ribosomal subunit rRNA binding"/>
    <property type="evidence" value="ECO:0007669"/>
    <property type="project" value="TreeGrafter"/>
</dbReference>
<dbReference type="EMBL" id="MOOB01000001">
    <property type="protein sequence ID" value="OQE96774.1"/>
    <property type="molecule type" value="Genomic_DNA"/>
</dbReference>
<dbReference type="GO" id="GO:0032543">
    <property type="term" value="P:mitochondrial translation"/>
    <property type="evidence" value="ECO:0007669"/>
    <property type="project" value="TreeGrafter"/>
</dbReference>
<dbReference type="GO" id="GO:0005763">
    <property type="term" value="C:mitochondrial small ribosomal subunit"/>
    <property type="evidence" value="ECO:0007669"/>
    <property type="project" value="TreeGrafter"/>
</dbReference>
<keyword evidence="2" id="KW-0689">Ribosomal protein</keyword>
<dbReference type="Pfam" id="PF01084">
    <property type="entry name" value="Ribosomal_S18"/>
    <property type="match status" value="1"/>
</dbReference>
<name>A0A1V6ZBB4_PENNA</name>
<evidence type="ECO:0000256" key="1">
    <source>
        <dbReference type="ARBA" id="ARBA00005589"/>
    </source>
</evidence>
<protein>
    <recommendedName>
        <fullName evidence="4">Small ribosomal subunit protein bS18m</fullName>
    </recommendedName>
</protein>
<reference evidence="6" key="1">
    <citation type="journal article" date="2017" name="Nat. Microbiol.">
        <title>Global analysis of biosynthetic gene clusters reveals vast potential of secondary metabolite production in Penicillium species.</title>
        <authorList>
            <person name="Nielsen J.C."/>
            <person name="Grijseels S."/>
            <person name="Prigent S."/>
            <person name="Ji B."/>
            <person name="Dainat J."/>
            <person name="Nielsen K.F."/>
            <person name="Frisvad J.C."/>
            <person name="Workman M."/>
            <person name="Nielsen J."/>
        </authorList>
    </citation>
    <scope>NUCLEOTIDE SEQUENCE [LARGE SCALE GENOMIC DNA]</scope>
    <source>
        <strain evidence="6">IBT 13039</strain>
    </source>
</reference>